<protein>
    <submittedName>
        <fullName evidence="1">Uncharacterized protein</fullName>
    </submittedName>
</protein>
<name>B3PTS9_RHIE6</name>
<evidence type="ECO:0000313" key="2">
    <source>
        <dbReference type="Proteomes" id="UP000008817"/>
    </source>
</evidence>
<proteinExistence type="predicted"/>
<dbReference type="AlphaFoldDB" id="B3PTS9"/>
<dbReference type="EMBL" id="CP001074">
    <property type="protein sequence ID" value="ACE91916.1"/>
    <property type="molecule type" value="Genomic_DNA"/>
</dbReference>
<gene>
    <name evidence="1" type="ordered locus">RHECIAT_CH0002967</name>
</gene>
<dbReference type="HOGENOM" id="CLU_2828203_0_0_5"/>
<organism evidence="1 2">
    <name type="scientific">Rhizobium etli (strain CIAT 652)</name>
    <dbReference type="NCBI Taxonomy" id="491916"/>
    <lineage>
        <taxon>Bacteria</taxon>
        <taxon>Pseudomonadati</taxon>
        <taxon>Pseudomonadota</taxon>
        <taxon>Alphaproteobacteria</taxon>
        <taxon>Hyphomicrobiales</taxon>
        <taxon>Rhizobiaceae</taxon>
        <taxon>Rhizobium/Agrobacterium group</taxon>
        <taxon>Rhizobium</taxon>
    </lineage>
</organism>
<sequence length="66" mass="7422">MRIGRVIATRHFPLKFTEFTFGASAADRSKLPYRLPIAVFSHSRITGAIAHLFDNYVTSLNVLISQ</sequence>
<dbReference type="Proteomes" id="UP000008817">
    <property type="component" value="Chromosome"/>
</dbReference>
<reference evidence="1 2" key="1">
    <citation type="submission" date="2008-04" db="EMBL/GenBank/DDBJ databases">
        <title>Genome diversity and DNA divergence of Rhizobium etli.</title>
        <authorList>
            <person name="Gonzalez V."/>
            <person name="Acosta J.L."/>
            <person name="Santamaria R.I."/>
            <person name="Bustos P."/>
            <person name="Hernandez-Gonzalez I.L."/>
            <person name="Fernandez J.L."/>
            <person name="Diaz R."/>
            <person name="Flores M."/>
            <person name="Mora J."/>
            <person name="Palacios R."/>
            <person name="Davila G."/>
        </authorList>
    </citation>
    <scope>NUCLEOTIDE SEQUENCE [LARGE SCALE GENOMIC DNA]</scope>
    <source>
        <strain evidence="1 2">CIAT 652</strain>
    </source>
</reference>
<accession>B3PTS9</accession>
<evidence type="ECO:0000313" key="1">
    <source>
        <dbReference type="EMBL" id="ACE91916.1"/>
    </source>
</evidence>
<dbReference type="KEGG" id="rec:RHECIAT_CH0002967"/>